<evidence type="ECO:0000256" key="2">
    <source>
        <dbReference type="ARBA" id="ARBA00022692"/>
    </source>
</evidence>
<keyword evidence="3 5" id="KW-1133">Transmembrane helix</keyword>
<feature type="transmembrane region" description="Helical" evidence="5">
    <location>
        <begin position="472"/>
        <end position="495"/>
    </location>
</feature>
<evidence type="ECO:0000256" key="5">
    <source>
        <dbReference type="SAM" id="Phobius"/>
    </source>
</evidence>
<dbReference type="GO" id="GO:0016020">
    <property type="term" value="C:membrane"/>
    <property type="evidence" value="ECO:0007669"/>
    <property type="project" value="UniProtKB-SubCell"/>
</dbReference>
<dbReference type="GO" id="GO:0022857">
    <property type="term" value="F:transmembrane transporter activity"/>
    <property type="evidence" value="ECO:0007669"/>
    <property type="project" value="InterPro"/>
</dbReference>
<dbReference type="Pfam" id="PF01237">
    <property type="entry name" value="Oxysterol_BP"/>
    <property type="match status" value="1"/>
</dbReference>
<dbReference type="PANTHER" id="PTHR23507">
    <property type="entry name" value="ZGC:174356"/>
    <property type="match status" value="1"/>
</dbReference>
<protein>
    <submittedName>
        <fullName evidence="7">MFS domain-containing protein</fullName>
    </submittedName>
</protein>
<dbReference type="Gene3D" id="2.40.160.120">
    <property type="match status" value="1"/>
</dbReference>
<dbReference type="InterPro" id="IPR011701">
    <property type="entry name" value="MFS"/>
</dbReference>
<keyword evidence="6" id="KW-1185">Reference proteome</keyword>
<dbReference type="InterPro" id="IPR037239">
    <property type="entry name" value="OSBP_sf"/>
</dbReference>
<feature type="transmembrane region" description="Helical" evidence="5">
    <location>
        <begin position="502"/>
        <end position="522"/>
    </location>
</feature>
<dbReference type="AlphaFoldDB" id="A0A0N5CDJ9"/>
<evidence type="ECO:0000313" key="7">
    <source>
        <dbReference type="WBParaSite" id="SPAL_0001594300.1"/>
    </source>
</evidence>
<dbReference type="WBParaSite" id="SPAL_0001594300.1">
    <property type="protein sequence ID" value="SPAL_0001594300.1"/>
    <property type="gene ID" value="SPAL_0001594300"/>
</dbReference>
<dbReference type="SUPFAM" id="SSF103473">
    <property type="entry name" value="MFS general substrate transporter"/>
    <property type="match status" value="1"/>
</dbReference>
<feature type="transmembrane region" description="Helical" evidence="5">
    <location>
        <begin position="721"/>
        <end position="742"/>
    </location>
</feature>
<dbReference type="InterPro" id="IPR036259">
    <property type="entry name" value="MFS_trans_sf"/>
</dbReference>
<evidence type="ECO:0000256" key="4">
    <source>
        <dbReference type="ARBA" id="ARBA00023136"/>
    </source>
</evidence>
<keyword evidence="4 5" id="KW-0472">Membrane</keyword>
<feature type="transmembrane region" description="Helical" evidence="5">
    <location>
        <begin position="841"/>
        <end position="863"/>
    </location>
</feature>
<dbReference type="PANTHER" id="PTHR23507:SF11">
    <property type="entry name" value="SOLUTE CARRIER FAMILY RELATED"/>
    <property type="match status" value="1"/>
</dbReference>
<feature type="transmembrane region" description="Helical" evidence="5">
    <location>
        <begin position="676"/>
        <end position="693"/>
    </location>
</feature>
<dbReference type="Gene3D" id="1.20.1250.20">
    <property type="entry name" value="MFS general substrate transporter like domains"/>
    <property type="match status" value="2"/>
</dbReference>
<evidence type="ECO:0000313" key="6">
    <source>
        <dbReference type="Proteomes" id="UP000046392"/>
    </source>
</evidence>
<feature type="transmembrane region" description="Helical" evidence="5">
    <location>
        <begin position="569"/>
        <end position="590"/>
    </location>
</feature>
<feature type="transmembrane region" description="Helical" evidence="5">
    <location>
        <begin position="596"/>
        <end position="614"/>
    </location>
</feature>
<dbReference type="Pfam" id="PF07690">
    <property type="entry name" value="MFS_1"/>
    <property type="match status" value="1"/>
</dbReference>
<dbReference type="Proteomes" id="UP000046392">
    <property type="component" value="Unplaced"/>
</dbReference>
<dbReference type="InterPro" id="IPR000648">
    <property type="entry name" value="Oxysterol-bd"/>
</dbReference>
<comment type="subcellular location">
    <subcellularLocation>
        <location evidence="1">Membrane</location>
        <topology evidence="1">Multi-pass membrane protein</topology>
    </subcellularLocation>
</comment>
<reference evidence="7" key="1">
    <citation type="submission" date="2017-02" db="UniProtKB">
        <authorList>
            <consortium name="WormBaseParasite"/>
        </authorList>
    </citation>
    <scope>IDENTIFICATION</scope>
</reference>
<evidence type="ECO:0000256" key="1">
    <source>
        <dbReference type="ARBA" id="ARBA00004141"/>
    </source>
</evidence>
<dbReference type="SUPFAM" id="SSF144000">
    <property type="entry name" value="Oxysterol-binding protein-like"/>
    <property type="match status" value="1"/>
</dbReference>
<feature type="transmembrane region" description="Helical" evidence="5">
    <location>
        <begin position="811"/>
        <end position="835"/>
    </location>
</feature>
<feature type="transmembrane region" description="Helical" evidence="5">
    <location>
        <begin position="528"/>
        <end position="548"/>
    </location>
</feature>
<accession>A0A0N5CDJ9</accession>
<dbReference type="GO" id="GO:0008289">
    <property type="term" value="F:lipid binding"/>
    <property type="evidence" value="ECO:0007669"/>
    <property type="project" value="InterPro"/>
</dbReference>
<sequence length="975" mass="111370">MMELIKLLMSTVQTINDRIVKLELSTPMKDVDNSNSKEVSEKCNVIKTKYEEVNDFLKQMQTNKIKKEPISREVSNIQQQSSEKSISNTTLKILKNRKRREVLPATETIPEALSYSQIFKCFLSGGHFPISIYEPISSLQFLCCEFQNAKILNDIVNLPTPVERILKVTEFVIGSSSDILISGRRKCFSSFPGETFDYVSDDGWKFHGEHILKSPMTAASYIEHETWEMFMAYEVQCKMSYNSAEVYSDLPIKLNLKNGESYTWKKPKVCANNIKDLPKYRQQYYSDTIKIKNSSGLVIELSFDKTGEIEGYLMDDKRKILAEIDGNYFSAVKYIINSKQYPLYTAPSKTLYDSNFYSFNKFTIGINELFKDEIPYIPKSDSRLRKDMRYLEEGLAEKSYNEKISLSEKYRSVTEHTPLWFTKVFDKFSGSVLYKSNFKICQIYYNESNIVDCTLIEDGDVEDEIQQHTAQWYLYTSLAYMIPALFVDTILGSYADKYGRKFNILFGIIGLGITQFFHIIILNPSINAPYWIMVPVSLMTGFTCYIPSSCNAYLADKISDTSSLTIRSGILSLFQLIASALGGVCAGLFYNISITNAIVIELAFFSLAFVVALWKIKQQPNKVRTFSIEPIYEENELNSNDKLFFKTFKNIIIDIKYLLINGWRTYTKKRSGNKRLFMWITGGALMLSYTTSVETRISSVMNSYAFRRTDDNALDWDAQRLGFWNGIGYGSLIFGTFIGVFVFKKILKFQETTLIIISLLSSSCRLFLIAFATTDLQMYLANVCGCFGSLIQPATVSFISQLVSLDEVGRAFALFGIGSNITFILINLLFCSIYIMCESWMPGFLFLFIGVLQIIFVVALIWVHYQSKLEGISAIKVVRDNTAGNEQRPRMSIDVSSFINRHFKVTQNENNDNGDKNVALTSLKKVLRNKLSQNYNTNDGASNVREANRSINTIPANLVNPNNYYERRASIITFC</sequence>
<organism evidence="6 7">
    <name type="scientific">Strongyloides papillosus</name>
    <name type="common">Intestinal threadworm</name>
    <dbReference type="NCBI Taxonomy" id="174720"/>
    <lineage>
        <taxon>Eukaryota</taxon>
        <taxon>Metazoa</taxon>
        <taxon>Ecdysozoa</taxon>
        <taxon>Nematoda</taxon>
        <taxon>Chromadorea</taxon>
        <taxon>Rhabditida</taxon>
        <taxon>Tylenchina</taxon>
        <taxon>Panagrolaimomorpha</taxon>
        <taxon>Strongyloidoidea</taxon>
        <taxon>Strongyloididae</taxon>
        <taxon>Strongyloides</taxon>
    </lineage>
</organism>
<keyword evidence="2 5" id="KW-0812">Transmembrane</keyword>
<feature type="transmembrane region" description="Helical" evidence="5">
    <location>
        <begin position="754"/>
        <end position="773"/>
    </location>
</feature>
<name>A0A0N5CDJ9_STREA</name>
<dbReference type="STRING" id="174720.A0A0N5CDJ9"/>
<evidence type="ECO:0000256" key="3">
    <source>
        <dbReference type="ARBA" id="ARBA00022989"/>
    </source>
</evidence>
<proteinExistence type="predicted"/>